<dbReference type="Gene3D" id="2.60.40.1880">
    <property type="entry name" value="Invasion associated locus B (IalB) protein"/>
    <property type="match status" value="1"/>
</dbReference>
<evidence type="ECO:0000256" key="1">
    <source>
        <dbReference type="SAM" id="SignalP"/>
    </source>
</evidence>
<proteinExistence type="predicted"/>
<dbReference type="AlphaFoldDB" id="A0A4R7BVQ5"/>
<dbReference type="EMBL" id="SNZR01000013">
    <property type="protein sequence ID" value="TDR89924.1"/>
    <property type="molecule type" value="Genomic_DNA"/>
</dbReference>
<sequence length="212" mass="22061">MQRMKVRSVGALGRRAACLRPGLRGALVAAAVLAASAATAQQRPAAAPAKPAPAVTQPAPAAQLPNGANAINETFGDWTVDCRITDNQKRCVLSQVQGNRQTGQRVFALELDVPKDGKTEGTILMPFGVNLGSGALLKLDDKDLGQGLRFSTCMQQGCLLPVSLPTVATDAMRAGKTLVVASLNLSTGEPITFNVSLDGFGAALDRTIQLGR</sequence>
<comment type="caution">
    <text evidence="2">The sequence shown here is derived from an EMBL/GenBank/DDBJ whole genome shotgun (WGS) entry which is preliminary data.</text>
</comment>
<dbReference type="InterPro" id="IPR038696">
    <property type="entry name" value="IalB_sf"/>
</dbReference>
<evidence type="ECO:0000313" key="3">
    <source>
        <dbReference type="Proteomes" id="UP000295122"/>
    </source>
</evidence>
<keyword evidence="3" id="KW-1185">Reference proteome</keyword>
<feature type="signal peptide" evidence="1">
    <location>
        <begin position="1"/>
        <end position="40"/>
    </location>
</feature>
<name>A0A4R7BVQ5_9HYPH</name>
<gene>
    <name evidence="2" type="ORF">EV668_2760</name>
</gene>
<organism evidence="2 3">
    <name type="scientific">Enterovirga rhinocerotis</name>
    <dbReference type="NCBI Taxonomy" id="1339210"/>
    <lineage>
        <taxon>Bacteria</taxon>
        <taxon>Pseudomonadati</taxon>
        <taxon>Pseudomonadota</taxon>
        <taxon>Alphaproteobacteria</taxon>
        <taxon>Hyphomicrobiales</taxon>
        <taxon>Methylobacteriaceae</taxon>
        <taxon>Enterovirga</taxon>
    </lineage>
</organism>
<keyword evidence="1" id="KW-0732">Signal</keyword>
<dbReference type="Pfam" id="PF06776">
    <property type="entry name" value="IalB"/>
    <property type="match status" value="1"/>
</dbReference>
<dbReference type="InterPro" id="IPR010642">
    <property type="entry name" value="Invasion_prot_B"/>
</dbReference>
<reference evidence="2 3" key="1">
    <citation type="submission" date="2019-03" db="EMBL/GenBank/DDBJ databases">
        <title>Genomic Encyclopedia of Type Strains, Phase IV (KMG-IV): sequencing the most valuable type-strain genomes for metagenomic binning, comparative biology and taxonomic classification.</title>
        <authorList>
            <person name="Goeker M."/>
        </authorList>
    </citation>
    <scope>NUCLEOTIDE SEQUENCE [LARGE SCALE GENOMIC DNA]</scope>
    <source>
        <strain evidence="2 3">DSM 25903</strain>
    </source>
</reference>
<evidence type="ECO:0000313" key="2">
    <source>
        <dbReference type="EMBL" id="TDR89924.1"/>
    </source>
</evidence>
<accession>A0A4R7BVQ5</accession>
<protein>
    <submittedName>
        <fullName evidence="2">Invasion protein IalB</fullName>
    </submittedName>
</protein>
<feature type="chain" id="PRO_5020636879" evidence="1">
    <location>
        <begin position="41"/>
        <end position="212"/>
    </location>
</feature>
<dbReference type="Proteomes" id="UP000295122">
    <property type="component" value="Unassembled WGS sequence"/>
</dbReference>